<dbReference type="EMBL" id="CACVBS010000060">
    <property type="protein sequence ID" value="CAA7267470.1"/>
    <property type="molecule type" value="Genomic_DNA"/>
</dbReference>
<feature type="compositionally biased region" description="Low complexity" evidence="1">
    <location>
        <begin position="496"/>
        <end position="513"/>
    </location>
</feature>
<dbReference type="Proteomes" id="UP000467700">
    <property type="component" value="Unassembled WGS sequence"/>
</dbReference>
<feature type="region of interest" description="Disordered" evidence="1">
    <location>
        <begin position="1"/>
        <end position="25"/>
    </location>
</feature>
<reference evidence="2 3" key="1">
    <citation type="submission" date="2020-01" db="EMBL/GenBank/DDBJ databases">
        <authorList>
            <person name="Gupta K D."/>
        </authorList>
    </citation>
    <scope>NUCLEOTIDE SEQUENCE [LARGE SCALE GENOMIC DNA]</scope>
</reference>
<evidence type="ECO:0000313" key="2">
    <source>
        <dbReference type="EMBL" id="CAA7267470.1"/>
    </source>
</evidence>
<feature type="region of interest" description="Disordered" evidence="1">
    <location>
        <begin position="173"/>
        <end position="201"/>
    </location>
</feature>
<sequence>MAAVVEHPTSAFSDRQGPIQQPPRMSSLEIIDVEEYLQEAQASNAGISSSQPTRPTPRPILRNSGRQQETIYIDSDDDEPVITFSRVLSGHEANGQRSHRRLISPPPRSSSGSVPPVPPIPGPFAGHTAFPPMRRNPPAFPQPPVVANESLDIEFLSDLPVAGPSAFTSRVVHRRGTGAGPPGPPPLPAAPASHHTPSMGLGGALISSNSARARQEAQDARIAARIARQRQAGRAPVIRGLPAPPYLFHEDGRAQVRSVWGLGHFSSLGWPFSGPSSGKEKEMYNPSYTHPGQPEPGFTFDFSVSEEDAPRRPGFPTTSIHAPIVIDDSDDEPSSSDRPVVIDVDSVPAKTTVATTTSMAGSKTATSGTGELSALLVCARCCDPLILNAAMDPEEGYYRRVWALRCGHMIDEKCLNEIGQPPEARLVQMEMEEMVNEKEKEKEKEEEQEPKMEKKGKGKAKARTTAMSSDTVPEVKEAEDNNIRARLRSRNPTVGASSTPPSSITATIAPSTTTTTTISSTVAMASSTASSSSSSTTTSINHPASKRRRVGPKSRRPPHVEDEYVWTCPVASCGRVHASVKVDGIWCPEKEGFVGPEGAMRAVQEGREIVPRGVIAVFA</sequence>
<feature type="region of interest" description="Disordered" evidence="1">
    <location>
        <begin position="437"/>
        <end position="513"/>
    </location>
</feature>
<feature type="region of interest" description="Disordered" evidence="1">
    <location>
        <begin position="41"/>
        <end position="121"/>
    </location>
</feature>
<protein>
    <submittedName>
        <fullName evidence="2">Uncharacterized protein</fullName>
    </submittedName>
</protein>
<feature type="compositionally biased region" description="Basic and acidic residues" evidence="1">
    <location>
        <begin position="473"/>
        <end position="483"/>
    </location>
</feature>
<proteinExistence type="predicted"/>
<evidence type="ECO:0000256" key="1">
    <source>
        <dbReference type="SAM" id="MobiDB-lite"/>
    </source>
</evidence>
<gene>
    <name evidence="2" type="ORF">AAE3_LOCUS9712</name>
</gene>
<feature type="compositionally biased region" description="Basic residues" evidence="1">
    <location>
        <begin position="544"/>
        <end position="557"/>
    </location>
</feature>
<comment type="caution">
    <text evidence="2">The sequence shown here is derived from an EMBL/GenBank/DDBJ whole genome shotgun (WGS) entry which is preliminary data.</text>
</comment>
<dbReference type="AlphaFoldDB" id="A0A8S0WF05"/>
<organism evidence="2 3">
    <name type="scientific">Cyclocybe aegerita</name>
    <name type="common">Black poplar mushroom</name>
    <name type="synonym">Agrocybe aegerita</name>
    <dbReference type="NCBI Taxonomy" id="1973307"/>
    <lineage>
        <taxon>Eukaryota</taxon>
        <taxon>Fungi</taxon>
        <taxon>Dikarya</taxon>
        <taxon>Basidiomycota</taxon>
        <taxon>Agaricomycotina</taxon>
        <taxon>Agaricomycetes</taxon>
        <taxon>Agaricomycetidae</taxon>
        <taxon>Agaricales</taxon>
        <taxon>Agaricineae</taxon>
        <taxon>Bolbitiaceae</taxon>
        <taxon>Cyclocybe</taxon>
    </lineage>
</organism>
<dbReference type="OrthoDB" id="2507647at2759"/>
<feature type="compositionally biased region" description="Basic and acidic residues" evidence="1">
    <location>
        <begin position="437"/>
        <end position="455"/>
    </location>
</feature>
<keyword evidence="3" id="KW-1185">Reference proteome</keyword>
<accession>A0A8S0WF05</accession>
<name>A0A8S0WF05_CYCAE</name>
<evidence type="ECO:0000313" key="3">
    <source>
        <dbReference type="Proteomes" id="UP000467700"/>
    </source>
</evidence>
<feature type="compositionally biased region" description="Polar residues" evidence="1">
    <location>
        <begin position="41"/>
        <end position="51"/>
    </location>
</feature>
<feature type="region of interest" description="Disordered" evidence="1">
    <location>
        <begin position="526"/>
        <end position="559"/>
    </location>
</feature>
<feature type="region of interest" description="Disordered" evidence="1">
    <location>
        <begin position="306"/>
        <end position="340"/>
    </location>
</feature>
<feature type="compositionally biased region" description="Low complexity" evidence="1">
    <location>
        <begin position="526"/>
        <end position="539"/>
    </location>
</feature>